<evidence type="ECO:0000313" key="3">
    <source>
        <dbReference type="Proteomes" id="UP000019478"/>
    </source>
</evidence>
<keyword evidence="3" id="KW-1185">Reference proteome</keyword>
<feature type="compositionally biased region" description="Polar residues" evidence="1">
    <location>
        <begin position="304"/>
        <end position="336"/>
    </location>
</feature>
<proteinExistence type="predicted"/>
<name>W9XWJ4_9EURO</name>
<feature type="compositionally biased region" description="Basic and acidic residues" evidence="1">
    <location>
        <begin position="232"/>
        <end position="243"/>
    </location>
</feature>
<dbReference type="HOGENOM" id="CLU_541838_0_0_1"/>
<feature type="compositionally biased region" description="Polar residues" evidence="1">
    <location>
        <begin position="361"/>
        <end position="375"/>
    </location>
</feature>
<feature type="compositionally biased region" description="Basic and acidic residues" evidence="1">
    <location>
        <begin position="432"/>
        <end position="455"/>
    </location>
</feature>
<dbReference type="Proteomes" id="UP000019478">
    <property type="component" value="Unassembled WGS sequence"/>
</dbReference>
<evidence type="ECO:0000256" key="1">
    <source>
        <dbReference type="SAM" id="MobiDB-lite"/>
    </source>
</evidence>
<protein>
    <submittedName>
        <fullName evidence="2">Uncharacterized protein</fullName>
    </submittedName>
</protein>
<dbReference type="STRING" id="1182542.W9XWJ4"/>
<dbReference type="EMBL" id="AMGY01000004">
    <property type="protein sequence ID" value="EXJ84608.1"/>
    <property type="molecule type" value="Genomic_DNA"/>
</dbReference>
<accession>W9XWJ4</accession>
<gene>
    <name evidence="2" type="ORF">A1O3_05278</name>
</gene>
<feature type="compositionally biased region" description="Pro residues" evidence="1">
    <location>
        <begin position="1"/>
        <end position="15"/>
    </location>
</feature>
<dbReference type="RefSeq" id="XP_007733593.1">
    <property type="nucleotide sequence ID" value="XM_007735403.1"/>
</dbReference>
<dbReference type="eggNOG" id="ENOG502S320">
    <property type="taxonomic scope" value="Eukaryota"/>
</dbReference>
<feature type="region of interest" description="Disordered" evidence="1">
    <location>
        <begin position="294"/>
        <end position="483"/>
    </location>
</feature>
<evidence type="ECO:0000313" key="2">
    <source>
        <dbReference type="EMBL" id="EXJ84608.1"/>
    </source>
</evidence>
<dbReference type="OrthoDB" id="4204700at2759"/>
<feature type="compositionally biased region" description="Polar residues" evidence="1">
    <location>
        <begin position="463"/>
        <end position="475"/>
    </location>
</feature>
<dbReference type="GeneID" id="19169393"/>
<sequence>MASQDPPPSNVPPSMGPGARPVQRGDSAGGPAAMAQIMKIRSKYSVTVESEVLQLGYELNGTSLMYRLPFESMPLRGFSRWLLYGGPKRARTTGSQVLDVIRKVEEVSHEPVTQREAEGITYHMAKASLYRLRGDFVACSLGGFIAYRNREKMKFPFMSPKPLERYNNFPTRHLPLVQGRYAQILWHITRANMWAGLFIVGLTPIFSSMGNFAAWSGIYLDERTQRVIQTFRPDKNSSDRAKADGGSQPAGIIQRQPRRQARSESQYSGSEQQDHYQTRETGAPYDYSATHQYEGEGEGLTDTGLVSDSSWRSQESAISGNSSYTKRSAPTQQTQPERQDRSFGSDPFFDDDASPKAGNWASISPTATSTPQTRSAWARIRSGNRPSNTQRSGPPGSESELQSESTEESSSKEWWGSRGTPEQSPGQTTEKLSQKEFDEMLERERRLSGSDEYSRGMRAVESGQDNATESGSGSSAWDRRRNQ</sequence>
<feature type="region of interest" description="Disordered" evidence="1">
    <location>
        <begin position="231"/>
        <end position="280"/>
    </location>
</feature>
<feature type="region of interest" description="Disordered" evidence="1">
    <location>
        <begin position="1"/>
        <end position="30"/>
    </location>
</feature>
<feature type="compositionally biased region" description="Polar residues" evidence="1">
    <location>
        <begin position="420"/>
        <end position="431"/>
    </location>
</feature>
<reference evidence="2 3" key="1">
    <citation type="submission" date="2013-03" db="EMBL/GenBank/DDBJ databases">
        <title>The Genome Sequence of Capronia epimyces CBS 606.96.</title>
        <authorList>
            <consortium name="The Broad Institute Genomics Platform"/>
            <person name="Cuomo C."/>
            <person name="de Hoog S."/>
            <person name="Gorbushina A."/>
            <person name="Walker B."/>
            <person name="Young S.K."/>
            <person name="Zeng Q."/>
            <person name="Gargeya S."/>
            <person name="Fitzgerald M."/>
            <person name="Haas B."/>
            <person name="Abouelleil A."/>
            <person name="Allen A.W."/>
            <person name="Alvarado L."/>
            <person name="Arachchi H.M."/>
            <person name="Berlin A.M."/>
            <person name="Chapman S.B."/>
            <person name="Gainer-Dewar J."/>
            <person name="Goldberg J."/>
            <person name="Griggs A."/>
            <person name="Gujja S."/>
            <person name="Hansen M."/>
            <person name="Howarth C."/>
            <person name="Imamovic A."/>
            <person name="Ireland A."/>
            <person name="Larimer J."/>
            <person name="McCowan C."/>
            <person name="Murphy C."/>
            <person name="Pearson M."/>
            <person name="Poon T.W."/>
            <person name="Priest M."/>
            <person name="Roberts A."/>
            <person name="Saif S."/>
            <person name="Shea T."/>
            <person name="Sisk P."/>
            <person name="Sykes S."/>
            <person name="Wortman J."/>
            <person name="Nusbaum C."/>
            <person name="Birren B."/>
        </authorList>
    </citation>
    <scope>NUCLEOTIDE SEQUENCE [LARGE SCALE GENOMIC DNA]</scope>
    <source>
        <strain evidence="2 3">CBS 606.96</strain>
    </source>
</reference>
<comment type="caution">
    <text evidence="2">The sequence shown here is derived from an EMBL/GenBank/DDBJ whole genome shotgun (WGS) entry which is preliminary data.</text>
</comment>
<dbReference type="AlphaFoldDB" id="W9XWJ4"/>
<organism evidence="2 3">
    <name type="scientific">Capronia epimyces CBS 606.96</name>
    <dbReference type="NCBI Taxonomy" id="1182542"/>
    <lineage>
        <taxon>Eukaryota</taxon>
        <taxon>Fungi</taxon>
        <taxon>Dikarya</taxon>
        <taxon>Ascomycota</taxon>
        <taxon>Pezizomycotina</taxon>
        <taxon>Eurotiomycetes</taxon>
        <taxon>Chaetothyriomycetidae</taxon>
        <taxon>Chaetothyriales</taxon>
        <taxon>Herpotrichiellaceae</taxon>
        <taxon>Capronia</taxon>
    </lineage>
</organism>